<keyword evidence="3 4" id="KW-0067">ATP-binding</keyword>
<evidence type="ECO:0000313" key="7">
    <source>
        <dbReference type="EMBL" id="OHT15048.1"/>
    </source>
</evidence>
<dbReference type="PROSITE" id="PS00107">
    <property type="entry name" value="PROTEIN_KINASE_ATP"/>
    <property type="match status" value="1"/>
</dbReference>
<dbReference type="CDD" id="cd13999">
    <property type="entry name" value="STKc_MAP3K-like"/>
    <property type="match status" value="1"/>
</dbReference>
<keyword evidence="8" id="KW-1185">Reference proteome</keyword>
<dbReference type="PROSITE" id="PS50011">
    <property type="entry name" value="PROTEIN_KINASE_DOM"/>
    <property type="match status" value="1"/>
</dbReference>
<feature type="compositionally biased region" description="Low complexity" evidence="5">
    <location>
        <begin position="558"/>
        <end position="616"/>
    </location>
</feature>
<dbReference type="Gene3D" id="3.30.200.20">
    <property type="entry name" value="Phosphorylase Kinase, domain 1"/>
    <property type="match status" value="1"/>
</dbReference>
<dbReference type="SMART" id="SM00220">
    <property type="entry name" value="S_TKc"/>
    <property type="match status" value="1"/>
</dbReference>
<dbReference type="InterPro" id="IPR017441">
    <property type="entry name" value="Protein_kinase_ATP_BS"/>
</dbReference>
<dbReference type="PANTHER" id="PTHR44329">
    <property type="entry name" value="SERINE/THREONINE-PROTEIN KINASE TNNI3K-RELATED"/>
    <property type="match status" value="1"/>
</dbReference>
<evidence type="ECO:0000256" key="1">
    <source>
        <dbReference type="ARBA" id="ARBA00022527"/>
    </source>
</evidence>
<sequence length="1193" mass="133847">MSKVYAARIATVLSNIAQLQKLEMSASIHCSKINSLIRSFKLLPDIISSNPPNLNLPSSSNGNNNNGNNSNFNSSSSALNNGFSNNNLQASPNSSTSSNSNSAYSNNSSTPKNNRKFPIKFSNYIDSLNNSVEHLIQLCIQCNHESCVQFVLMTSLQKTFEEFLSIRQTTITDLQNLGFTEGAEIFTLSPDELLSQDQVDLKLIGNLLYQIRSQNDLTNRSDVGERVAARFHSLQRKDIKIDTGETDLSGIITVPSVPNNLNLVLEHEQLVFRESIGNGRSGRVFEGSIVGRPEVCAIKVLHCRTLSPAELEMFRREIFTLSTLSHPSILKLLGYTNQPPFCLVTELVANGSLFKFLQNKPEELTPTDRTVIAIDVARGMDYIHERNIIHRDLKSLNILLDNNKRARICDFGLVRLKSYAPMTGLIGTPQWMAPEILMCSTSYDVKADVYSYGIVLWELLTGESPYNDVPITKLLYLVVQEKLRPTIPPDTPPDMAQLITACWSTDPKQRPSFSQIINLFNNSRYHFTGTNSDELWRRIGGRKRRNPSTSDPLKVVESSNVSSNSSSMSSSDNSSNESTNNYSNSNNSSSSSSSSSNSANDSNQNHNNHSHGNLNHKYGNNPMDSNKSMKYRQKRGTLNQVDQAVLKFTDAVESGNIMAFDRCLNDFRSLYKSNLIMTTKNNFMTEMLNTIRTSNNDQIRLKILNMLNEMIDNRYLFDQFVNYEGITLLGDLMRSPSTNVAELALNVCSSHLRKDIISIDLIKSLLVFSSYTDLKIRSFALTTLFLVMDFQFDLLCTMPSFIYHLLCFALKPLSLQSMEHLLKITLKFIRKIELIPDSVLPQLVWLQTNVPDSLKSLAVDCLASSLRFEEARKDFPTEFWKYAQTDFSLYAPIFSAFIKHPPPKFAELVLVLKELSCESAEALQMLVSITNDVKCAAVVVTHLPVQNLTSPALLYKLYSNLSLVDGANLIIGEEIEFYLVCKLVLGSEFQSDACLLIRKIGLNPVLLESSGLIQHITSLINVTNNEKEDELWNLMSVIFTLSHDRYFQCFTFIKQRLADLMNCNQLTLRIGAFLCLANFASFEKDINVQKLLFIAAELVNHKNHAIQIVCNNCAQKYIPKIESVDDLKSISLNFLKNCNSWSDSDGIDNRSFNKPAKLLPEAAEFAGILLAKVNSTTGFDESVKRALALLSQQ</sequence>
<keyword evidence="1" id="KW-0418">Kinase</keyword>
<evidence type="ECO:0000256" key="5">
    <source>
        <dbReference type="SAM" id="MobiDB-lite"/>
    </source>
</evidence>
<comment type="caution">
    <text evidence="7">The sequence shown here is derived from an EMBL/GenBank/DDBJ whole genome shotgun (WGS) entry which is preliminary data.</text>
</comment>
<name>A0A1J4KVY3_9EUKA</name>
<dbReference type="InterPro" id="IPR000719">
    <property type="entry name" value="Prot_kinase_dom"/>
</dbReference>
<dbReference type="RefSeq" id="XP_068368184.1">
    <property type="nucleotide sequence ID" value="XM_068497895.1"/>
</dbReference>
<evidence type="ECO:0000256" key="2">
    <source>
        <dbReference type="ARBA" id="ARBA00022741"/>
    </source>
</evidence>
<evidence type="ECO:0000256" key="4">
    <source>
        <dbReference type="PROSITE-ProRule" id="PRU10141"/>
    </source>
</evidence>
<proteinExistence type="predicted"/>
<dbReference type="InterPro" id="IPR011009">
    <property type="entry name" value="Kinase-like_dom_sf"/>
</dbReference>
<dbReference type="SUPFAM" id="SSF48371">
    <property type="entry name" value="ARM repeat"/>
    <property type="match status" value="1"/>
</dbReference>
<dbReference type="InterPro" id="IPR008271">
    <property type="entry name" value="Ser/Thr_kinase_AS"/>
</dbReference>
<dbReference type="Proteomes" id="UP000179807">
    <property type="component" value="Unassembled WGS sequence"/>
</dbReference>
<dbReference type="AlphaFoldDB" id="A0A1J4KVY3"/>
<keyword evidence="1" id="KW-0808">Transferase</keyword>
<dbReference type="GeneID" id="94832599"/>
<feature type="binding site" evidence="4">
    <location>
        <position position="299"/>
    </location>
    <ligand>
        <name>ATP</name>
        <dbReference type="ChEBI" id="CHEBI:30616"/>
    </ligand>
</feature>
<dbReference type="Pfam" id="PF07714">
    <property type="entry name" value="PK_Tyr_Ser-Thr"/>
    <property type="match status" value="1"/>
</dbReference>
<keyword evidence="2 4" id="KW-0547">Nucleotide-binding</keyword>
<evidence type="ECO:0000313" key="8">
    <source>
        <dbReference type="Proteomes" id="UP000179807"/>
    </source>
</evidence>
<dbReference type="GO" id="GO:0005524">
    <property type="term" value="F:ATP binding"/>
    <property type="evidence" value="ECO:0007669"/>
    <property type="project" value="UniProtKB-UniRule"/>
</dbReference>
<dbReference type="PANTHER" id="PTHR44329:SF298">
    <property type="entry name" value="MIXED LINEAGE KINASE DOMAIN-LIKE PROTEIN"/>
    <property type="match status" value="1"/>
</dbReference>
<dbReference type="GO" id="GO:0004674">
    <property type="term" value="F:protein serine/threonine kinase activity"/>
    <property type="evidence" value="ECO:0007669"/>
    <property type="project" value="UniProtKB-KW"/>
</dbReference>
<dbReference type="Gene3D" id="1.10.510.10">
    <property type="entry name" value="Transferase(Phosphotransferase) domain 1"/>
    <property type="match status" value="1"/>
</dbReference>
<feature type="domain" description="Protein kinase" evidence="6">
    <location>
        <begin position="270"/>
        <end position="528"/>
    </location>
</feature>
<protein>
    <recommendedName>
        <fullName evidence="6">Protein kinase domain-containing protein</fullName>
    </recommendedName>
</protein>
<dbReference type="InterPro" id="IPR016024">
    <property type="entry name" value="ARM-type_fold"/>
</dbReference>
<dbReference type="PROSITE" id="PS00108">
    <property type="entry name" value="PROTEIN_KINASE_ST"/>
    <property type="match status" value="1"/>
</dbReference>
<dbReference type="OrthoDB" id="346907at2759"/>
<dbReference type="InterPro" id="IPR001245">
    <property type="entry name" value="Ser-Thr/Tyr_kinase_cat_dom"/>
</dbReference>
<dbReference type="VEuPathDB" id="TrichDB:TRFO_14571"/>
<gene>
    <name evidence="7" type="ORF">TRFO_14571</name>
</gene>
<organism evidence="7 8">
    <name type="scientific">Tritrichomonas foetus</name>
    <dbReference type="NCBI Taxonomy" id="1144522"/>
    <lineage>
        <taxon>Eukaryota</taxon>
        <taxon>Metamonada</taxon>
        <taxon>Parabasalia</taxon>
        <taxon>Tritrichomonadida</taxon>
        <taxon>Tritrichomonadidae</taxon>
        <taxon>Tritrichomonas</taxon>
    </lineage>
</organism>
<feature type="region of interest" description="Disordered" evidence="5">
    <location>
        <begin position="538"/>
        <end position="628"/>
    </location>
</feature>
<dbReference type="EMBL" id="MLAK01000282">
    <property type="protein sequence ID" value="OHT15048.1"/>
    <property type="molecule type" value="Genomic_DNA"/>
</dbReference>
<dbReference type="PRINTS" id="PR00109">
    <property type="entry name" value="TYRKINASE"/>
</dbReference>
<accession>A0A1J4KVY3</accession>
<dbReference type="InterPro" id="IPR051681">
    <property type="entry name" value="Ser/Thr_Kinases-Pseudokinases"/>
</dbReference>
<keyword evidence="1" id="KW-0723">Serine/threonine-protein kinase</keyword>
<dbReference type="SUPFAM" id="SSF56112">
    <property type="entry name" value="Protein kinase-like (PK-like)"/>
    <property type="match status" value="1"/>
</dbReference>
<feature type="region of interest" description="Disordered" evidence="5">
    <location>
        <begin position="54"/>
        <end position="111"/>
    </location>
</feature>
<evidence type="ECO:0000256" key="3">
    <source>
        <dbReference type="ARBA" id="ARBA00022840"/>
    </source>
</evidence>
<reference evidence="7" key="1">
    <citation type="submission" date="2016-10" db="EMBL/GenBank/DDBJ databases">
        <authorList>
            <person name="Benchimol M."/>
            <person name="Almeida L.G."/>
            <person name="Vasconcelos A.T."/>
            <person name="Perreira-Neves A."/>
            <person name="Rosa I.A."/>
            <person name="Tasca T."/>
            <person name="Bogo M.R."/>
            <person name="de Souza W."/>
        </authorList>
    </citation>
    <scope>NUCLEOTIDE SEQUENCE [LARGE SCALE GENOMIC DNA]</scope>
    <source>
        <strain evidence="7">K</strain>
    </source>
</reference>
<evidence type="ECO:0000259" key="6">
    <source>
        <dbReference type="PROSITE" id="PS50011"/>
    </source>
</evidence>